<keyword evidence="3" id="KW-0808">Transferase</keyword>
<dbReference type="AlphaFoldDB" id="A0A2P5E4W6"/>
<name>A0A2P5E4W6_PARAD</name>
<dbReference type="GO" id="GO:0016020">
    <property type="term" value="C:membrane"/>
    <property type="evidence" value="ECO:0007669"/>
    <property type="project" value="UniProtKB-SubCell"/>
</dbReference>
<dbReference type="STRING" id="3476.A0A2P5E4W6"/>
<dbReference type="GO" id="GO:0034220">
    <property type="term" value="P:monoatomic ion transmembrane transport"/>
    <property type="evidence" value="ECO:0007669"/>
    <property type="project" value="UniProtKB-KW"/>
</dbReference>
<keyword evidence="1" id="KW-0813">Transport</keyword>
<keyword evidence="4" id="KW-1185">Reference proteome</keyword>
<dbReference type="EMBL" id="JXTB01000001">
    <property type="protein sequence ID" value="PON80561.1"/>
    <property type="molecule type" value="Genomic_DNA"/>
</dbReference>
<dbReference type="Proteomes" id="UP000237105">
    <property type="component" value="Unassembled WGS sequence"/>
</dbReference>
<dbReference type="PANTHER" id="PTHR45651">
    <property type="entry name" value="CYCLIC NUCLEOTIDE-GATED ION CHANNEL 15-RELATED-RELATED"/>
    <property type="match status" value="1"/>
</dbReference>
<sequence length="72" mass="8592">MAEELQREIRRYLFKFVKNVGIFSVMDDPILDEIYKRLKQSIYIKGSKILYYGGLAEKMVFVGRRKLERMGL</sequence>
<accession>A0A2P5E4W6</accession>
<dbReference type="InterPro" id="IPR018490">
    <property type="entry name" value="cNMP-bd_dom_sf"/>
</dbReference>
<evidence type="ECO:0000256" key="1">
    <source>
        <dbReference type="ARBA" id="ARBA00023286"/>
    </source>
</evidence>
<keyword evidence="2" id="KW-0407">Ion channel</keyword>
<reference evidence="4" key="1">
    <citation type="submission" date="2016-06" db="EMBL/GenBank/DDBJ databases">
        <title>Parallel loss of symbiosis genes in relatives of nitrogen-fixing non-legume Parasponia.</title>
        <authorList>
            <person name="Van Velzen R."/>
            <person name="Holmer R."/>
            <person name="Bu F."/>
            <person name="Rutten L."/>
            <person name="Van Zeijl A."/>
            <person name="Liu W."/>
            <person name="Santuari L."/>
            <person name="Cao Q."/>
            <person name="Sharma T."/>
            <person name="Shen D."/>
            <person name="Roswanjaya Y."/>
            <person name="Wardhani T."/>
            <person name="Kalhor M.S."/>
            <person name="Jansen J."/>
            <person name="Van den Hoogen J."/>
            <person name="Gungor B."/>
            <person name="Hartog M."/>
            <person name="Hontelez J."/>
            <person name="Verver J."/>
            <person name="Yang W.-C."/>
            <person name="Schijlen E."/>
            <person name="Repin R."/>
            <person name="Schilthuizen M."/>
            <person name="Schranz E."/>
            <person name="Heidstra R."/>
            <person name="Miyata K."/>
            <person name="Fedorova E."/>
            <person name="Kohlen W."/>
            <person name="Bisseling T."/>
            <person name="Smit S."/>
            <person name="Geurts R."/>
        </authorList>
    </citation>
    <scope>NUCLEOTIDE SEQUENCE [LARGE SCALE GENOMIC DNA]</scope>
    <source>
        <strain evidence="4">cv. WU1-14</strain>
    </source>
</reference>
<dbReference type="PANTHER" id="PTHR45651:SF11">
    <property type="entry name" value="CYCLIC NUCLEOTIDE-GATED ION CHANNEL 20, CHLOROPLASTIC-RELATED"/>
    <property type="match status" value="1"/>
</dbReference>
<evidence type="ECO:0000313" key="3">
    <source>
        <dbReference type="EMBL" id="PON80561.1"/>
    </source>
</evidence>
<dbReference type="GO" id="GO:0016301">
    <property type="term" value="F:kinase activity"/>
    <property type="evidence" value="ECO:0007669"/>
    <property type="project" value="UniProtKB-KW"/>
</dbReference>
<keyword evidence="1" id="KW-1071">Ligand-gated ion channel</keyword>
<dbReference type="Gene3D" id="2.60.120.10">
    <property type="entry name" value="Jelly Rolls"/>
    <property type="match status" value="1"/>
</dbReference>
<organism evidence="3 4">
    <name type="scientific">Parasponia andersonii</name>
    <name type="common">Sponia andersonii</name>
    <dbReference type="NCBI Taxonomy" id="3476"/>
    <lineage>
        <taxon>Eukaryota</taxon>
        <taxon>Viridiplantae</taxon>
        <taxon>Streptophyta</taxon>
        <taxon>Embryophyta</taxon>
        <taxon>Tracheophyta</taxon>
        <taxon>Spermatophyta</taxon>
        <taxon>Magnoliopsida</taxon>
        <taxon>eudicotyledons</taxon>
        <taxon>Gunneridae</taxon>
        <taxon>Pentapetalae</taxon>
        <taxon>rosids</taxon>
        <taxon>fabids</taxon>
        <taxon>Rosales</taxon>
        <taxon>Cannabaceae</taxon>
        <taxon>Parasponia</taxon>
    </lineage>
</organism>
<protein>
    <submittedName>
        <fullName evidence="3">cGMP-dependent kinase</fullName>
    </submittedName>
</protein>
<gene>
    <name evidence="3" type="ORF">PanWU01x14_001170</name>
</gene>
<comment type="caution">
    <text evidence="3">The sequence shown here is derived from an EMBL/GenBank/DDBJ whole genome shotgun (WGS) entry which is preliminary data.</text>
</comment>
<keyword evidence="3" id="KW-0418">Kinase</keyword>
<evidence type="ECO:0000313" key="4">
    <source>
        <dbReference type="Proteomes" id="UP000237105"/>
    </source>
</evidence>
<keyword evidence="1" id="KW-0406">Ion transport</keyword>
<dbReference type="OrthoDB" id="1428723at2759"/>
<dbReference type="SUPFAM" id="SSF51206">
    <property type="entry name" value="cAMP-binding domain-like"/>
    <property type="match status" value="1"/>
</dbReference>
<proteinExistence type="predicted"/>
<dbReference type="InterPro" id="IPR014710">
    <property type="entry name" value="RmlC-like_jellyroll"/>
</dbReference>
<evidence type="ECO:0000256" key="2">
    <source>
        <dbReference type="ARBA" id="ARBA00023303"/>
    </source>
</evidence>